<dbReference type="InterPro" id="IPR045057">
    <property type="entry name" value="Gcn5-rel_NAT"/>
</dbReference>
<dbReference type="PANTHER" id="PTHR31435:SF9">
    <property type="entry name" value="PROTEIN NATD1"/>
    <property type="match status" value="1"/>
</dbReference>
<gene>
    <name evidence="2" type="ORF">CLV45_0805</name>
</gene>
<name>A0A2M9BN60_9BACT</name>
<dbReference type="Pfam" id="PF14542">
    <property type="entry name" value="Acetyltransf_CG"/>
    <property type="match status" value="1"/>
</dbReference>
<dbReference type="PROSITE" id="PS51729">
    <property type="entry name" value="GNAT_YJDJ"/>
    <property type="match status" value="1"/>
</dbReference>
<dbReference type="AlphaFoldDB" id="A0A2M9BN60"/>
<sequence length="102" mass="11627">MQLVYVRFSFMKPTITHNEEDQAFYATVHGYESELAYSLPSNTVIDFTHTFVDENLRGQGVGEALAVAGLQYAQAQQLRIKTSCAFMQAYVERHPEYESLRA</sequence>
<organism evidence="2 3">
    <name type="scientific">Hymenobacter chitinivorans DSM 11115</name>
    <dbReference type="NCBI Taxonomy" id="1121954"/>
    <lineage>
        <taxon>Bacteria</taxon>
        <taxon>Pseudomonadati</taxon>
        <taxon>Bacteroidota</taxon>
        <taxon>Cytophagia</taxon>
        <taxon>Cytophagales</taxon>
        <taxon>Hymenobacteraceae</taxon>
        <taxon>Hymenobacter</taxon>
    </lineage>
</organism>
<dbReference type="Gene3D" id="3.40.630.30">
    <property type="match status" value="1"/>
</dbReference>
<evidence type="ECO:0000313" key="3">
    <source>
        <dbReference type="Proteomes" id="UP000228535"/>
    </source>
</evidence>
<feature type="domain" description="N-acetyltransferase" evidence="1">
    <location>
        <begin position="16"/>
        <end position="102"/>
    </location>
</feature>
<evidence type="ECO:0000259" key="1">
    <source>
        <dbReference type="PROSITE" id="PS51729"/>
    </source>
</evidence>
<keyword evidence="3" id="KW-1185">Reference proteome</keyword>
<comment type="caution">
    <text evidence="2">The sequence shown here is derived from an EMBL/GenBank/DDBJ whole genome shotgun (WGS) entry which is preliminary data.</text>
</comment>
<proteinExistence type="predicted"/>
<dbReference type="Proteomes" id="UP000228535">
    <property type="component" value="Unassembled WGS sequence"/>
</dbReference>
<dbReference type="CDD" id="cd04301">
    <property type="entry name" value="NAT_SF"/>
    <property type="match status" value="1"/>
</dbReference>
<dbReference type="PANTHER" id="PTHR31435">
    <property type="entry name" value="PROTEIN NATD1"/>
    <property type="match status" value="1"/>
</dbReference>
<dbReference type="InterPro" id="IPR031165">
    <property type="entry name" value="GNAT_YJDJ"/>
</dbReference>
<dbReference type="EMBL" id="PGFA01000001">
    <property type="protein sequence ID" value="PJJ59388.1"/>
    <property type="molecule type" value="Genomic_DNA"/>
</dbReference>
<protein>
    <recommendedName>
        <fullName evidence="1">N-acetyltransferase domain-containing protein</fullName>
    </recommendedName>
</protein>
<dbReference type="InterPro" id="IPR016181">
    <property type="entry name" value="Acyl_CoA_acyltransferase"/>
</dbReference>
<evidence type="ECO:0000313" key="2">
    <source>
        <dbReference type="EMBL" id="PJJ59388.1"/>
    </source>
</evidence>
<accession>A0A2M9BN60</accession>
<dbReference type="SUPFAM" id="SSF55729">
    <property type="entry name" value="Acyl-CoA N-acyltransferases (Nat)"/>
    <property type="match status" value="1"/>
</dbReference>
<reference evidence="2 3" key="1">
    <citation type="submission" date="2017-11" db="EMBL/GenBank/DDBJ databases">
        <title>Genomic Encyclopedia of Archaeal and Bacterial Type Strains, Phase II (KMG-II): From Individual Species to Whole Genera.</title>
        <authorList>
            <person name="Goeker M."/>
        </authorList>
    </citation>
    <scope>NUCLEOTIDE SEQUENCE [LARGE SCALE GENOMIC DNA]</scope>
    <source>
        <strain evidence="2 3">DSM 11115</strain>
    </source>
</reference>